<feature type="compositionally biased region" description="Basic and acidic residues" evidence="1">
    <location>
        <begin position="875"/>
        <end position="887"/>
    </location>
</feature>
<feature type="compositionally biased region" description="Low complexity" evidence="1">
    <location>
        <begin position="846"/>
        <end position="858"/>
    </location>
</feature>
<name>A0A813LYP7_POLGL</name>
<protein>
    <submittedName>
        <fullName evidence="2">Uncharacterized protein</fullName>
    </submittedName>
</protein>
<gene>
    <name evidence="2" type="ORF">PGLA2088_LOCUS50997</name>
</gene>
<feature type="region of interest" description="Disordered" evidence="1">
    <location>
        <begin position="474"/>
        <end position="500"/>
    </location>
</feature>
<evidence type="ECO:0000313" key="3">
    <source>
        <dbReference type="Proteomes" id="UP000626109"/>
    </source>
</evidence>
<feature type="compositionally biased region" description="Low complexity" evidence="1">
    <location>
        <begin position="524"/>
        <end position="537"/>
    </location>
</feature>
<evidence type="ECO:0000313" key="2">
    <source>
        <dbReference type="EMBL" id="CAE8742502.1"/>
    </source>
</evidence>
<proteinExistence type="predicted"/>
<feature type="compositionally biased region" description="Polar residues" evidence="1">
    <location>
        <begin position="571"/>
        <end position="586"/>
    </location>
</feature>
<dbReference type="AlphaFoldDB" id="A0A813LYP7"/>
<dbReference type="Proteomes" id="UP000626109">
    <property type="component" value="Unassembled WGS sequence"/>
</dbReference>
<dbReference type="EMBL" id="CAJNNW010037511">
    <property type="protein sequence ID" value="CAE8742502.1"/>
    <property type="molecule type" value="Genomic_DNA"/>
</dbReference>
<sequence length="932" mass="95940">MAADACASAEVAVDPATRNLPTAGDAGAAAEVVVDPPNSDSQAMAADACASAEVAVDPATRNLPTAGDAGAAAEVVVDPPNSDSQAMAADACASAQVAVDPATMNLPTAADAGTVADVDPANAVLQAMAANACASAVAVVLGKLAAAADTAAEVVVHPANSDSQAMAADACASAEVAVDLENTYFPTAADAGTAAEVMAEPANSVLQAMAADACASAVAVVLGTMSLLTAAAADTAAEVVVHPENSDLQAIAADAPASAEVAVDPANTEPTNYAWQEAPLDMESETAKMAEPLHPDAGDGGAGAEARSVFGRAYLQEATAAEPIVGTGTGLAESFRSDLQGLQDPVAVSSDAEYAEGADVRVKSRGGSLSEEEEEKEKEEADEGAAASLKLPRHVDDEMSTFLSRYKASAATDATAEEDSVGRQRLEAPLFPCEARESFAAREAGNSCGVPKRPVSTYFLTEQEERLALACFSGKDSPSDAEHSSSCSPRRKRTPPGYQLPAHCCPQEARIFSEVYRQVQRGGSSSSASPAAPISSARVQGPPDGQRCDQAVASEHRHPREVKDLRPRPPTSQCPSWNGRSRTVSPRQRRKLHTAGYSGLDPDIPFHAAAVAPWSPLRAGGSMAGQGQQGQLVQPVPSAFTPLKATLAANPSAVEGTPQGVGQWPSSPLPVPACSPRAFRRRRKYRDTRPRSVLHFPVSSGGPLPPAHAGLGFEQVESSERDGLLRATLDSIRGLSSTLIVDGPLAGSSPGRQESPFARQAGTWSTAWTVQNSVPWKFRLPIAYLVPGSAADVPGSASEEVGVDMLPDGGEGKCEEEPGPGQKVSKTSADQDTSSALQKSEIQECASAGRSASSRAASQELPAIVASPALAPLEPEGKGKTKQYRERSLIMAGVRAGLPPVRRVRIPAASVLSPRQPRSSTAHVAGEEKGVF</sequence>
<feature type="region of interest" description="Disordered" evidence="1">
    <location>
        <begin position="791"/>
        <end position="887"/>
    </location>
</feature>
<feature type="region of interest" description="Disordered" evidence="1">
    <location>
        <begin position="654"/>
        <end position="673"/>
    </location>
</feature>
<feature type="compositionally biased region" description="Acidic residues" evidence="1">
    <location>
        <begin position="370"/>
        <end position="383"/>
    </location>
</feature>
<feature type="region of interest" description="Disordered" evidence="1">
    <location>
        <begin position="908"/>
        <end position="932"/>
    </location>
</feature>
<feature type="compositionally biased region" description="Basic and acidic residues" evidence="1">
    <location>
        <begin position="554"/>
        <end position="567"/>
    </location>
</feature>
<feature type="region of interest" description="Disordered" evidence="1">
    <location>
        <begin position="520"/>
        <end position="590"/>
    </location>
</feature>
<organism evidence="2 3">
    <name type="scientific">Polarella glacialis</name>
    <name type="common">Dinoflagellate</name>
    <dbReference type="NCBI Taxonomy" id="89957"/>
    <lineage>
        <taxon>Eukaryota</taxon>
        <taxon>Sar</taxon>
        <taxon>Alveolata</taxon>
        <taxon>Dinophyceae</taxon>
        <taxon>Suessiales</taxon>
        <taxon>Suessiaceae</taxon>
        <taxon>Polarella</taxon>
    </lineage>
</organism>
<comment type="caution">
    <text evidence="2">The sequence shown here is derived from an EMBL/GenBank/DDBJ whole genome shotgun (WGS) entry which is preliminary data.</text>
</comment>
<accession>A0A813LYP7</accession>
<feature type="compositionally biased region" description="Polar residues" evidence="1">
    <location>
        <begin position="824"/>
        <end position="840"/>
    </location>
</feature>
<evidence type="ECO:0000256" key="1">
    <source>
        <dbReference type="SAM" id="MobiDB-lite"/>
    </source>
</evidence>
<reference evidence="2" key="1">
    <citation type="submission" date="2021-02" db="EMBL/GenBank/DDBJ databases">
        <authorList>
            <person name="Dougan E. K."/>
            <person name="Rhodes N."/>
            <person name="Thang M."/>
            <person name="Chan C."/>
        </authorList>
    </citation>
    <scope>NUCLEOTIDE SEQUENCE</scope>
</reference>
<feature type="region of interest" description="Disordered" evidence="1">
    <location>
        <begin position="358"/>
        <end position="388"/>
    </location>
</feature>